<dbReference type="Pfam" id="PF14134">
    <property type="entry name" value="DUF4301"/>
    <property type="match status" value="1"/>
</dbReference>
<sequence length="514" mass="58266">MFTEKNIQQIKNHGLSEAKVTRQLEIFKEGIPFANVVEPASADNGIAVFSETEQRHFASLFEAEKDKLDLLKFVPASGAATRMFKFLHQFLESYDFENEDIDAFLQKEENKNLKIFFDSIDQFAFSSLVKEKLEAKFPDFENFEKGKHYYFFVKEMLKETGLNFSNTPKGLVPFHKYGENYVTAFGEQLYEAAFYATSKGIANLHFTVSAEHEEKFKIRYEEIQETVDNNTGVKFNISYSFQKKETDTVAATLENNPFLDENGDLVFRPSGHGALLENLNEVDADIVFIKNIDNVVSQNYVETIAFQKKVLAGKLLSLQKKIFGFVEKLHAANPSDLSAGAEEVLKNASDFISRELFIKNTPIYKEEILKILERPIRVCGVVENTGAPGGGPFLIKDKNGNLSYQIVEMSQIDTNNTRQKTLVDRATHFNPVDLVCGLRNYKGEKYDLLQFSDPDAGFISNKSYHGKPIKALEMPGLWNGAMANWNTVFVEVPLITFNPVKTVNDLLNPVHQPQ</sequence>
<dbReference type="Proteomes" id="UP000070138">
    <property type="component" value="Unassembled WGS sequence"/>
</dbReference>
<feature type="domain" description="DUF4301" evidence="1">
    <location>
        <begin position="3"/>
        <end position="512"/>
    </location>
</feature>
<evidence type="ECO:0000313" key="2">
    <source>
        <dbReference type="EMBL" id="KXN98190.1"/>
    </source>
</evidence>
<dbReference type="EMBL" id="JRWG01000010">
    <property type="protein sequence ID" value="KXN98190.1"/>
    <property type="molecule type" value="Genomic_DNA"/>
</dbReference>
<protein>
    <submittedName>
        <fullName evidence="2">NAD metabolism ATPase/kinase</fullName>
    </submittedName>
</protein>
<dbReference type="STRING" id="1548749.LS48_12765"/>
<dbReference type="InterPro" id="IPR029044">
    <property type="entry name" value="Nucleotide-diphossugar_trans"/>
</dbReference>
<dbReference type="GO" id="GO:0016301">
    <property type="term" value="F:kinase activity"/>
    <property type="evidence" value="ECO:0007669"/>
    <property type="project" value="UniProtKB-KW"/>
</dbReference>
<reference evidence="2 3" key="2">
    <citation type="journal article" date="2016" name="Int. J. Syst. Evol. Microbiol.">
        <title>Vitellibacter aquimaris sp. nov., a marine bacterium isolated from seawater.</title>
        <authorList>
            <person name="Thevarajoo S."/>
            <person name="Selvaratnam C."/>
            <person name="Goh K.M."/>
            <person name="Hong K.W."/>
            <person name="Chan X.Y."/>
            <person name="Chan K.G."/>
            <person name="Chong C.S."/>
        </authorList>
    </citation>
    <scope>NUCLEOTIDE SEQUENCE [LARGE SCALE GENOMIC DNA]</scope>
    <source>
        <strain evidence="2 3">D-24</strain>
    </source>
</reference>
<dbReference type="PATRIC" id="fig|1548749.3.peg.2666"/>
<dbReference type="Gene3D" id="3.90.550.10">
    <property type="entry name" value="Spore Coat Polysaccharide Biosynthesis Protein SpsA, Chain A"/>
    <property type="match status" value="1"/>
</dbReference>
<dbReference type="RefSeq" id="WP_062622948.1">
    <property type="nucleotide sequence ID" value="NZ_JRWG01000010.1"/>
</dbReference>
<dbReference type="SUPFAM" id="SSF53448">
    <property type="entry name" value="Nucleotide-diphospho-sugar transferases"/>
    <property type="match status" value="1"/>
</dbReference>
<gene>
    <name evidence="2" type="ORF">LS48_12765</name>
</gene>
<evidence type="ECO:0000313" key="3">
    <source>
        <dbReference type="Proteomes" id="UP000070138"/>
    </source>
</evidence>
<organism evidence="2 3">
    <name type="scientific">Aequorivita aquimaris</name>
    <dbReference type="NCBI Taxonomy" id="1548749"/>
    <lineage>
        <taxon>Bacteria</taxon>
        <taxon>Pseudomonadati</taxon>
        <taxon>Bacteroidota</taxon>
        <taxon>Flavobacteriia</taxon>
        <taxon>Flavobacteriales</taxon>
        <taxon>Flavobacteriaceae</taxon>
        <taxon>Aequorivita</taxon>
    </lineage>
</organism>
<keyword evidence="3" id="KW-1185">Reference proteome</keyword>
<comment type="caution">
    <text evidence="2">The sequence shown here is derived from an EMBL/GenBank/DDBJ whole genome shotgun (WGS) entry which is preliminary data.</text>
</comment>
<evidence type="ECO:0000259" key="1">
    <source>
        <dbReference type="Pfam" id="PF14134"/>
    </source>
</evidence>
<accession>A0A137RFB6</accession>
<dbReference type="AlphaFoldDB" id="A0A137RFB6"/>
<name>A0A137RFB6_9FLAO</name>
<proteinExistence type="predicted"/>
<keyword evidence="2" id="KW-0808">Transferase</keyword>
<dbReference type="OrthoDB" id="5572060at2"/>
<reference evidence="3" key="1">
    <citation type="submission" date="2014-10" db="EMBL/GenBank/DDBJ databases">
        <title>Genome sequencing of Vitellibacter sp. D-24.</title>
        <authorList>
            <person name="Thevarajoo S."/>
            <person name="Selvaratnam C."/>
            <person name="Goh K.M."/>
            <person name="Chong C.S."/>
        </authorList>
    </citation>
    <scope>NUCLEOTIDE SEQUENCE [LARGE SCALE GENOMIC DNA]</scope>
    <source>
        <strain evidence="3">D-24</strain>
    </source>
</reference>
<dbReference type="InterPro" id="IPR025393">
    <property type="entry name" value="DUF4301"/>
</dbReference>
<keyword evidence="2" id="KW-0418">Kinase</keyword>